<sequence>MIQDQIGQSTAWMQEGLRLAARNEWVSALAQFDESLAVRSSWQWQSDPHLAWLLAAVWTNRADALVRLGLESQALESLDRGIEVLKHTDLAENPAHLERWILALIQRATLLVDTACYDRSQEDFREAETALLRFGDRGFLSALLRLNRARLELHLGKPVESWEDAEAAIEILKRLPPVPEVIEAGIKARSIGCRALAMLLELPDGLERVGDWIAKATDLTEEALAWVRASGFRGPWIADLVRYGAKIYRACQPQFLGAFATEWVGSEGPLAGDLELKREMRNEILLAKAEVEARVYRAAHDREWVERQTRVLKSLQAGEIGLMDDF</sequence>
<evidence type="ECO:0000313" key="1">
    <source>
        <dbReference type="EMBL" id="MBK1883737.1"/>
    </source>
</evidence>
<reference evidence="1" key="1">
    <citation type="submission" date="2021-01" db="EMBL/GenBank/DDBJ databases">
        <title>Modified the classification status of verrucomicrobia.</title>
        <authorList>
            <person name="Feng X."/>
        </authorList>
    </citation>
    <scope>NUCLEOTIDE SEQUENCE</scope>
    <source>
        <strain evidence="1">KCTC 22041</strain>
    </source>
</reference>
<organism evidence="1 2">
    <name type="scientific">Luteolibacter pohnpeiensis</name>
    <dbReference type="NCBI Taxonomy" id="454153"/>
    <lineage>
        <taxon>Bacteria</taxon>
        <taxon>Pseudomonadati</taxon>
        <taxon>Verrucomicrobiota</taxon>
        <taxon>Verrucomicrobiia</taxon>
        <taxon>Verrucomicrobiales</taxon>
        <taxon>Verrucomicrobiaceae</taxon>
        <taxon>Luteolibacter</taxon>
    </lineage>
</organism>
<proteinExistence type="predicted"/>
<accession>A0A934SCQ9</accession>
<dbReference type="SUPFAM" id="SSF48452">
    <property type="entry name" value="TPR-like"/>
    <property type="match status" value="1"/>
</dbReference>
<gene>
    <name evidence="1" type="ORF">JIN85_15065</name>
</gene>
<protein>
    <recommendedName>
        <fullName evidence="3">Tetratricopeptide repeat protein</fullName>
    </recommendedName>
</protein>
<dbReference type="Gene3D" id="1.25.40.10">
    <property type="entry name" value="Tetratricopeptide repeat domain"/>
    <property type="match status" value="1"/>
</dbReference>
<dbReference type="InterPro" id="IPR011990">
    <property type="entry name" value="TPR-like_helical_dom_sf"/>
</dbReference>
<dbReference type="AlphaFoldDB" id="A0A934SCQ9"/>
<dbReference type="EMBL" id="JAENIJ010000026">
    <property type="protein sequence ID" value="MBK1883737.1"/>
    <property type="molecule type" value="Genomic_DNA"/>
</dbReference>
<dbReference type="Proteomes" id="UP000603141">
    <property type="component" value="Unassembled WGS sequence"/>
</dbReference>
<evidence type="ECO:0008006" key="3">
    <source>
        <dbReference type="Google" id="ProtNLM"/>
    </source>
</evidence>
<evidence type="ECO:0000313" key="2">
    <source>
        <dbReference type="Proteomes" id="UP000603141"/>
    </source>
</evidence>
<name>A0A934SCQ9_9BACT</name>
<comment type="caution">
    <text evidence="1">The sequence shown here is derived from an EMBL/GenBank/DDBJ whole genome shotgun (WGS) entry which is preliminary data.</text>
</comment>
<dbReference type="RefSeq" id="WP_200272183.1">
    <property type="nucleotide sequence ID" value="NZ_JAENIJ010000026.1"/>
</dbReference>
<keyword evidence="2" id="KW-1185">Reference proteome</keyword>